<reference evidence="7 8" key="1">
    <citation type="submission" date="2016-10" db="EMBL/GenBank/DDBJ databases">
        <authorList>
            <person name="de Groot N.N."/>
        </authorList>
    </citation>
    <scope>NUCLEOTIDE SEQUENCE [LARGE SCALE GENOMIC DNA]</scope>
    <source>
        <strain evidence="7 8">IPL20</strain>
    </source>
</reference>
<evidence type="ECO:0000256" key="5">
    <source>
        <dbReference type="ARBA" id="ARBA00023295"/>
    </source>
</evidence>
<dbReference type="AlphaFoldDB" id="A0A1I7N9R0"/>
<evidence type="ECO:0000256" key="6">
    <source>
        <dbReference type="RuleBase" id="RU003788"/>
    </source>
</evidence>
<dbReference type="InterPro" id="IPR034690">
    <property type="entry name" value="Endolysin_T4_type"/>
</dbReference>
<evidence type="ECO:0000256" key="3">
    <source>
        <dbReference type="ARBA" id="ARBA00022638"/>
    </source>
</evidence>
<dbReference type="GO" id="GO:0031640">
    <property type="term" value="P:killing of cells of another organism"/>
    <property type="evidence" value="ECO:0007669"/>
    <property type="project" value="UniProtKB-KW"/>
</dbReference>
<dbReference type="InterPro" id="IPR002196">
    <property type="entry name" value="Glyco_hydro_24"/>
</dbReference>
<dbReference type="InterPro" id="IPR051018">
    <property type="entry name" value="Bacteriophage_GH24"/>
</dbReference>
<gene>
    <name evidence="7" type="ORF">SAMN05216456_1332</name>
</gene>
<dbReference type="Proteomes" id="UP000199074">
    <property type="component" value="Unassembled WGS sequence"/>
</dbReference>
<name>A0A1I7N9R0_9HYPH</name>
<dbReference type="EMBL" id="FPCK01000001">
    <property type="protein sequence ID" value="SFV31410.1"/>
    <property type="molecule type" value="Genomic_DNA"/>
</dbReference>
<dbReference type="Gene3D" id="1.10.530.40">
    <property type="match status" value="1"/>
</dbReference>
<keyword evidence="5 6" id="KW-0326">Glycosidase</keyword>
<comment type="similarity">
    <text evidence="6">Belongs to the glycosyl hydrolase 24 family.</text>
</comment>
<dbReference type="GO" id="GO:0016998">
    <property type="term" value="P:cell wall macromolecule catabolic process"/>
    <property type="evidence" value="ECO:0007669"/>
    <property type="project" value="InterPro"/>
</dbReference>
<evidence type="ECO:0000313" key="8">
    <source>
        <dbReference type="Proteomes" id="UP000199074"/>
    </source>
</evidence>
<dbReference type="InterPro" id="IPR043688">
    <property type="entry name" value="SAR_endolysin-like"/>
</dbReference>
<comment type="catalytic activity">
    <reaction evidence="1 6">
        <text>Hydrolysis of (1-&gt;4)-beta-linkages between N-acetylmuramic acid and N-acetyl-D-glucosamine residues in a peptidoglycan and between N-acetyl-D-glucosamine residues in chitodextrins.</text>
        <dbReference type="EC" id="3.2.1.17"/>
    </reaction>
</comment>
<dbReference type="PANTHER" id="PTHR38107:SF3">
    <property type="entry name" value="LYSOZYME RRRD-RELATED"/>
    <property type="match status" value="1"/>
</dbReference>
<dbReference type="GO" id="GO:0009253">
    <property type="term" value="P:peptidoglycan catabolic process"/>
    <property type="evidence" value="ECO:0007669"/>
    <property type="project" value="InterPro"/>
</dbReference>
<dbReference type="CDD" id="cd16900">
    <property type="entry name" value="endolysin_R21-like"/>
    <property type="match status" value="1"/>
</dbReference>
<keyword evidence="2 6" id="KW-0929">Antimicrobial</keyword>
<evidence type="ECO:0000313" key="7">
    <source>
        <dbReference type="EMBL" id="SFV31410.1"/>
    </source>
</evidence>
<dbReference type="HAMAP" id="MF_04136">
    <property type="entry name" value="SAR_ENDOLYSIN"/>
    <property type="match status" value="1"/>
</dbReference>
<evidence type="ECO:0000256" key="4">
    <source>
        <dbReference type="ARBA" id="ARBA00022801"/>
    </source>
</evidence>
<dbReference type="PANTHER" id="PTHR38107">
    <property type="match status" value="1"/>
</dbReference>
<dbReference type="GO" id="GO:0042742">
    <property type="term" value="P:defense response to bacterium"/>
    <property type="evidence" value="ECO:0007669"/>
    <property type="project" value="UniProtKB-KW"/>
</dbReference>
<keyword evidence="4 6" id="KW-0378">Hydrolase</keyword>
<dbReference type="STRING" id="429728.SAMN05216456_1332"/>
<keyword evidence="8" id="KW-1185">Reference proteome</keyword>
<proteinExistence type="inferred from homology"/>
<dbReference type="EC" id="3.2.1.17" evidence="6"/>
<dbReference type="Pfam" id="PF00959">
    <property type="entry name" value="Phage_lysozyme"/>
    <property type="match status" value="1"/>
</dbReference>
<dbReference type="HAMAP" id="MF_04110">
    <property type="entry name" value="ENDOLYSIN_T4"/>
    <property type="match status" value="1"/>
</dbReference>
<dbReference type="InterPro" id="IPR023347">
    <property type="entry name" value="Lysozyme_dom_sf"/>
</dbReference>
<sequence>MSKTWKRGAMALALVVSFVGGWEGMRTTAYRDIVGVPTICFGETRGVKMGDTATVEECKTMLGDGIVEFAAAVDKCLTVEDRLPHKTYAAFVSLSYNIGTGAFCRSTLVRKANLGDFLGACDQLLVWNRAGGKVVQGLVNRRKAEHAMCLEGLAGK</sequence>
<protein>
    <recommendedName>
        <fullName evidence="6">Lysozyme</fullName>
        <ecNumber evidence="6">3.2.1.17</ecNumber>
    </recommendedName>
</protein>
<dbReference type="GO" id="GO:0003796">
    <property type="term" value="F:lysozyme activity"/>
    <property type="evidence" value="ECO:0007669"/>
    <property type="project" value="UniProtKB-EC"/>
</dbReference>
<organism evidence="7 8">
    <name type="scientific">Devosia crocina</name>
    <dbReference type="NCBI Taxonomy" id="429728"/>
    <lineage>
        <taxon>Bacteria</taxon>
        <taxon>Pseudomonadati</taxon>
        <taxon>Pseudomonadota</taxon>
        <taxon>Alphaproteobacteria</taxon>
        <taxon>Hyphomicrobiales</taxon>
        <taxon>Devosiaceae</taxon>
        <taxon>Devosia</taxon>
    </lineage>
</organism>
<accession>A0A1I7N9R0</accession>
<dbReference type="InterPro" id="IPR023346">
    <property type="entry name" value="Lysozyme-like_dom_sf"/>
</dbReference>
<dbReference type="RefSeq" id="WP_175528487.1">
    <property type="nucleotide sequence ID" value="NZ_FPCK01000001.1"/>
</dbReference>
<dbReference type="SUPFAM" id="SSF53955">
    <property type="entry name" value="Lysozyme-like"/>
    <property type="match status" value="1"/>
</dbReference>
<evidence type="ECO:0000256" key="2">
    <source>
        <dbReference type="ARBA" id="ARBA00022529"/>
    </source>
</evidence>
<evidence type="ECO:0000256" key="1">
    <source>
        <dbReference type="ARBA" id="ARBA00000632"/>
    </source>
</evidence>
<keyword evidence="3 6" id="KW-0081">Bacteriolytic enzyme</keyword>